<name>A0A5K7ZN25_9BACT</name>
<proteinExistence type="predicted"/>
<dbReference type="EMBL" id="AP021875">
    <property type="protein sequence ID" value="BBO77547.1"/>
    <property type="molecule type" value="Genomic_DNA"/>
</dbReference>
<dbReference type="AlphaFoldDB" id="A0A5K7ZN25"/>
<evidence type="ECO:0000313" key="1">
    <source>
        <dbReference type="EMBL" id="BBO77547.1"/>
    </source>
</evidence>
<dbReference type="OrthoDB" id="5420294at2"/>
<protein>
    <submittedName>
        <fullName evidence="1">Uncharacterized protein</fullName>
    </submittedName>
</protein>
<gene>
    <name evidence="1" type="ORF">DSCW_49640</name>
</gene>
<keyword evidence="2" id="KW-1185">Reference proteome</keyword>
<dbReference type="Gene3D" id="2.60.40.10">
    <property type="entry name" value="Immunoglobulins"/>
    <property type="match status" value="1"/>
</dbReference>
<dbReference type="Proteomes" id="UP000427769">
    <property type="component" value="Chromosome"/>
</dbReference>
<organism evidence="1 2">
    <name type="scientific">Desulfosarcina widdelii</name>
    <dbReference type="NCBI Taxonomy" id="947919"/>
    <lineage>
        <taxon>Bacteria</taxon>
        <taxon>Pseudomonadati</taxon>
        <taxon>Thermodesulfobacteriota</taxon>
        <taxon>Desulfobacteria</taxon>
        <taxon>Desulfobacterales</taxon>
        <taxon>Desulfosarcinaceae</taxon>
        <taxon>Desulfosarcina</taxon>
    </lineage>
</organism>
<evidence type="ECO:0000313" key="2">
    <source>
        <dbReference type="Proteomes" id="UP000427769"/>
    </source>
</evidence>
<reference evidence="1 2" key="1">
    <citation type="submission" date="2019-11" db="EMBL/GenBank/DDBJ databases">
        <title>Comparative genomics of hydrocarbon-degrading Desulfosarcina strains.</title>
        <authorList>
            <person name="Watanabe M."/>
            <person name="Kojima H."/>
            <person name="Fukui M."/>
        </authorList>
    </citation>
    <scope>NUCLEOTIDE SEQUENCE [LARGE SCALE GENOMIC DNA]</scope>
    <source>
        <strain evidence="1 2">PP31</strain>
    </source>
</reference>
<sequence>MAKIRKCKLCWEASASENVVGYKLYWSRGTEVGYDSKYIKIGNATEIILPDDVIFSDDPVMFGVTAVDRDGNESDMVTIDQPYRMQVPEAPTGLLVEPSDEFTLFQTGQPKNEKLQLVDSKNQDSGEEDPLAEAIENGGAVQVAKLESLGDSENDRPM</sequence>
<dbReference type="InterPro" id="IPR013783">
    <property type="entry name" value="Ig-like_fold"/>
</dbReference>
<accession>A0A5K7ZN25</accession>
<dbReference type="RefSeq" id="WP_155306276.1">
    <property type="nucleotide sequence ID" value="NZ_AP021875.1"/>
</dbReference>
<dbReference type="KEGG" id="dwd:DSCW_49640"/>